<feature type="region of interest" description="Disordered" evidence="7">
    <location>
        <begin position="171"/>
        <end position="228"/>
    </location>
</feature>
<dbReference type="Proteomes" id="UP000616885">
    <property type="component" value="Unassembled WGS sequence"/>
</dbReference>
<evidence type="ECO:0000313" key="9">
    <source>
        <dbReference type="EMBL" id="KAF9746915.1"/>
    </source>
</evidence>
<reference evidence="9" key="1">
    <citation type="submission" date="2020-10" db="EMBL/GenBank/DDBJ databases">
        <title>High-Quality Genome Resource of Clonostachys rosea strain S41 by Oxford Nanopore Long-Read Sequencing.</title>
        <authorList>
            <person name="Wang H."/>
        </authorList>
    </citation>
    <scope>NUCLEOTIDE SEQUENCE</scope>
    <source>
        <strain evidence="9">S41</strain>
    </source>
</reference>
<evidence type="ECO:0000256" key="7">
    <source>
        <dbReference type="SAM" id="MobiDB-lite"/>
    </source>
</evidence>
<dbReference type="SUPFAM" id="SSF53335">
    <property type="entry name" value="S-adenosyl-L-methionine-dependent methyltransferases"/>
    <property type="match status" value="1"/>
</dbReference>
<gene>
    <name evidence="9" type="ORF">IM811_002249</name>
</gene>
<accession>A0A8H7KAG7</accession>
<evidence type="ECO:0000256" key="3">
    <source>
        <dbReference type="ARBA" id="ARBA00022603"/>
    </source>
</evidence>
<dbReference type="InterPro" id="IPR050082">
    <property type="entry name" value="RNA_methyltr_RlmE"/>
</dbReference>
<keyword evidence="5" id="KW-0949">S-adenosyl-L-methionine</keyword>
<dbReference type="Pfam" id="PF01728">
    <property type="entry name" value="FtsJ"/>
    <property type="match status" value="1"/>
</dbReference>
<evidence type="ECO:0000256" key="4">
    <source>
        <dbReference type="ARBA" id="ARBA00022679"/>
    </source>
</evidence>
<organism evidence="9 10">
    <name type="scientific">Bionectria ochroleuca</name>
    <name type="common">Gliocladium roseum</name>
    <dbReference type="NCBI Taxonomy" id="29856"/>
    <lineage>
        <taxon>Eukaryota</taxon>
        <taxon>Fungi</taxon>
        <taxon>Dikarya</taxon>
        <taxon>Ascomycota</taxon>
        <taxon>Pezizomycotina</taxon>
        <taxon>Sordariomycetes</taxon>
        <taxon>Hypocreomycetidae</taxon>
        <taxon>Hypocreales</taxon>
        <taxon>Bionectriaceae</taxon>
        <taxon>Clonostachys</taxon>
    </lineage>
</organism>
<dbReference type="InterPro" id="IPR002877">
    <property type="entry name" value="RNA_MeTrfase_FtsJ_dom"/>
</dbReference>
<feature type="compositionally biased region" description="Low complexity" evidence="7">
    <location>
        <begin position="45"/>
        <end position="60"/>
    </location>
</feature>
<evidence type="ECO:0000256" key="1">
    <source>
        <dbReference type="ARBA" id="ARBA00009258"/>
    </source>
</evidence>
<dbReference type="GO" id="GO:0005739">
    <property type="term" value="C:mitochondrion"/>
    <property type="evidence" value="ECO:0007669"/>
    <property type="project" value="TreeGrafter"/>
</dbReference>
<dbReference type="AlphaFoldDB" id="A0A8H7KAG7"/>
<dbReference type="GO" id="GO:0008650">
    <property type="term" value="F:rRNA (uridine-2'-O-)-methyltransferase activity"/>
    <property type="evidence" value="ECO:0007669"/>
    <property type="project" value="TreeGrafter"/>
</dbReference>
<proteinExistence type="inferred from homology"/>
<evidence type="ECO:0000256" key="5">
    <source>
        <dbReference type="ARBA" id="ARBA00022691"/>
    </source>
</evidence>
<keyword evidence="2" id="KW-0698">rRNA processing</keyword>
<dbReference type="PANTHER" id="PTHR10920:SF18">
    <property type="entry name" value="RRNA METHYLTRANSFERASE 2, MITOCHONDRIAL"/>
    <property type="match status" value="1"/>
</dbReference>
<protein>
    <recommendedName>
        <fullName evidence="6">rRNA methyltransferase 2, mitochondrial</fullName>
    </recommendedName>
</protein>
<dbReference type="HAMAP" id="MF_01547">
    <property type="entry name" value="RNA_methyltr_E"/>
    <property type="match status" value="1"/>
</dbReference>
<keyword evidence="3" id="KW-0489">Methyltransferase</keyword>
<sequence length="354" mass="40205">MFSFSSKQYEFNYREEMKVLTAFPSRVNPYAVAWRRFAIQSSSTRTHQFQRQSSSSSNSRWKQRQGRDPYARDARLQGLKSRAAFKLLEICAGHKIFKRGQTVVDLGFAPGSWSQVALELTKPDGLIVGIDLLPAQPPKGVTTFQGDFLSPMVQKLVKDCILEMQNRRELSRLKSEPKAEKKKSKEDGVPEEPQIVAESEKTKKKNDKKVNEDEQPLEAARQHDLQPQSYIDMERQASHVETEGQGKLHHGPGSMNMVDVVLSDMLMNTSGIPFHDHARSLDLCNAALDFASDTLKPGGHFVCKVYVGRGDQDFEQRVRLLFCKVHRVKPKSSRSESREVYLIGLQRKGNRVVK</sequence>
<comment type="similarity">
    <text evidence="1">Belongs to the class I-like SAM-binding methyltransferase superfamily. RNA methyltransferase RlmE family.</text>
</comment>
<dbReference type="EMBL" id="JADCTT010000010">
    <property type="protein sequence ID" value="KAF9746915.1"/>
    <property type="molecule type" value="Genomic_DNA"/>
</dbReference>
<feature type="region of interest" description="Disordered" evidence="7">
    <location>
        <begin position="45"/>
        <end position="70"/>
    </location>
</feature>
<keyword evidence="4" id="KW-0808">Transferase</keyword>
<feature type="domain" description="Ribosomal RNA methyltransferase FtsJ" evidence="8">
    <location>
        <begin position="80"/>
        <end position="346"/>
    </location>
</feature>
<evidence type="ECO:0000259" key="8">
    <source>
        <dbReference type="Pfam" id="PF01728"/>
    </source>
</evidence>
<evidence type="ECO:0000313" key="10">
    <source>
        <dbReference type="Proteomes" id="UP000616885"/>
    </source>
</evidence>
<dbReference type="Gene3D" id="3.40.50.150">
    <property type="entry name" value="Vaccinia Virus protein VP39"/>
    <property type="match status" value="1"/>
</dbReference>
<dbReference type="InterPro" id="IPR029063">
    <property type="entry name" value="SAM-dependent_MTases_sf"/>
</dbReference>
<evidence type="ECO:0000256" key="2">
    <source>
        <dbReference type="ARBA" id="ARBA00022552"/>
    </source>
</evidence>
<feature type="compositionally biased region" description="Basic and acidic residues" evidence="7">
    <location>
        <begin position="171"/>
        <end position="188"/>
    </location>
</feature>
<dbReference type="InterPro" id="IPR015507">
    <property type="entry name" value="rRNA-MeTfrase_E"/>
</dbReference>
<evidence type="ECO:0000256" key="6">
    <source>
        <dbReference type="ARBA" id="ARBA00041184"/>
    </source>
</evidence>
<name>A0A8H7KAG7_BIOOC</name>
<comment type="caution">
    <text evidence="9">The sequence shown here is derived from an EMBL/GenBank/DDBJ whole genome shotgun (WGS) entry which is preliminary data.</text>
</comment>
<dbReference type="PANTHER" id="PTHR10920">
    <property type="entry name" value="RIBOSOMAL RNA METHYLTRANSFERASE"/>
    <property type="match status" value="1"/>
</dbReference>